<evidence type="ECO:0000313" key="4">
    <source>
        <dbReference type="EMBL" id="SEF94796.1"/>
    </source>
</evidence>
<keyword evidence="2" id="KW-0067">ATP-binding</keyword>
<dbReference type="InterPro" id="IPR000792">
    <property type="entry name" value="Tscrpt_reg_LuxR_C"/>
</dbReference>
<dbReference type="CDD" id="cd06170">
    <property type="entry name" value="LuxR_C_like"/>
    <property type="match status" value="1"/>
</dbReference>
<keyword evidence="5" id="KW-1185">Reference proteome</keyword>
<dbReference type="InterPro" id="IPR011990">
    <property type="entry name" value="TPR-like_helical_dom_sf"/>
</dbReference>
<dbReference type="SMART" id="SM00421">
    <property type="entry name" value="HTH_LUXR"/>
    <property type="match status" value="1"/>
</dbReference>
<dbReference type="InterPro" id="IPR041664">
    <property type="entry name" value="AAA_16"/>
</dbReference>
<dbReference type="EMBL" id="FNVT01000001">
    <property type="protein sequence ID" value="SEF94796.1"/>
    <property type="molecule type" value="Genomic_DNA"/>
</dbReference>
<accession>A0A1H5W6E4</accession>
<dbReference type="GO" id="GO:0005737">
    <property type="term" value="C:cytoplasm"/>
    <property type="evidence" value="ECO:0007669"/>
    <property type="project" value="TreeGrafter"/>
</dbReference>
<dbReference type="Pfam" id="PF00196">
    <property type="entry name" value="GerE"/>
    <property type="match status" value="1"/>
</dbReference>
<dbReference type="InterPro" id="IPR036388">
    <property type="entry name" value="WH-like_DNA-bd_sf"/>
</dbReference>
<sequence>MLYGRTDELSTIDRMLRAAHDRRSGALIVHGEAGIGKSALLAHAKDSGMAVLETFGVESEAKYPFAGLHLLLRPLLDRLHRLPPRQAAALRSAFGLSPSASQDLFLTGLAALTLLSEHDPGPVLCLVDDLQWLDTASAAALLFAARRLEAEGICMIFSSREDDPAPGIPRMRLGRLPDTAAAELLADRAGGMSAQARRRILDEAAGNPLALLEFSAALTDDRRAGRAGPLPSAVGAEPSPGRVQRAFRARIEDLPEATQLVLLVAAADDMGDAEPILRAAEELGAAADALGPAEQAGLVHVTGSGGPVPGIRFRHPLIRAAAYQGTPHHLRVAAHRALAAVLTGEAHTGRRAWHLATAVRGTDDDVADELERAAVQALDRHDAPAASAALERAAELTTDERTRADRMVRAAELAVRAGHLDKAVALAERAGPLTCDLPIRARADHVLASVEFEHGSPSRAGRILVEGAGRVAAADREAATLMLVDAARHAVFGSDAELARATATAMAGPGPLPAGLMTVAQVINDERVHDLTPVRDAVGHLLETAQDQPAQFLLAASLSLLAGDHTTACRVGAALVARCRDDGLIGVLPPALALLAQAQMVNGRHRDAAEAADEALRVAHDIGQSHRVQHLGGILAWLAAIYGDTERCRTLVAGLDPAVEAGRVMGIWASGLLHLGLGDAREALECLAPLWHGGRRHQTVALYAAPDLIETAVRAGRPDLAVEPLAEFEHWAKAVGTPLMAACAARSRGLLAQGAEAGTHLAEAVRIHDRHADSDQRFERARAELVYGEFLRRDKQRAAAREHLRTAFDLFDLLGTHPWALRAQAELRALGSKAVSTAEGPASLLTPQELQVVRLAADGMANRDIAAHLFLSPRTIEYHLYKAYPKLGVGSRAELMDLELER</sequence>
<dbReference type="InterPro" id="IPR016032">
    <property type="entry name" value="Sig_transdc_resp-reg_C-effctor"/>
</dbReference>
<gene>
    <name evidence="4" type="ORF">SAMN05444920_1011088</name>
</gene>
<proteinExistence type="predicted"/>
<dbReference type="GO" id="GO:0006355">
    <property type="term" value="P:regulation of DNA-templated transcription"/>
    <property type="evidence" value="ECO:0007669"/>
    <property type="project" value="InterPro"/>
</dbReference>
<dbReference type="SUPFAM" id="SSF48452">
    <property type="entry name" value="TPR-like"/>
    <property type="match status" value="1"/>
</dbReference>
<dbReference type="PRINTS" id="PR00038">
    <property type="entry name" value="HTHLUXR"/>
</dbReference>
<dbReference type="AlphaFoldDB" id="A0A1H5W6E4"/>
<dbReference type="PROSITE" id="PS50043">
    <property type="entry name" value="HTH_LUXR_2"/>
    <property type="match status" value="1"/>
</dbReference>
<evidence type="ECO:0000256" key="1">
    <source>
        <dbReference type="ARBA" id="ARBA00022741"/>
    </source>
</evidence>
<keyword evidence="1" id="KW-0547">Nucleotide-binding</keyword>
<evidence type="ECO:0000256" key="2">
    <source>
        <dbReference type="ARBA" id="ARBA00022840"/>
    </source>
</evidence>
<dbReference type="Proteomes" id="UP000236732">
    <property type="component" value="Unassembled WGS sequence"/>
</dbReference>
<dbReference type="GO" id="GO:0004016">
    <property type="term" value="F:adenylate cyclase activity"/>
    <property type="evidence" value="ECO:0007669"/>
    <property type="project" value="TreeGrafter"/>
</dbReference>
<name>A0A1H5W6E4_9ACTN</name>
<protein>
    <submittedName>
        <fullName evidence="4">Regulatory protein, luxR family</fullName>
    </submittedName>
</protein>
<dbReference type="InterPro" id="IPR027417">
    <property type="entry name" value="P-loop_NTPase"/>
</dbReference>
<dbReference type="RefSeq" id="WP_103954557.1">
    <property type="nucleotide sequence ID" value="NZ_FNVT01000001.1"/>
</dbReference>
<organism evidence="4 5">
    <name type="scientific">Nonomuraea solani</name>
    <dbReference type="NCBI Taxonomy" id="1144553"/>
    <lineage>
        <taxon>Bacteria</taxon>
        <taxon>Bacillati</taxon>
        <taxon>Actinomycetota</taxon>
        <taxon>Actinomycetes</taxon>
        <taxon>Streptosporangiales</taxon>
        <taxon>Streptosporangiaceae</taxon>
        <taxon>Nonomuraea</taxon>
    </lineage>
</organism>
<dbReference type="Pfam" id="PF13191">
    <property type="entry name" value="AAA_16"/>
    <property type="match status" value="1"/>
</dbReference>
<dbReference type="OrthoDB" id="483at2"/>
<evidence type="ECO:0000259" key="3">
    <source>
        <dbReference type="PROSITE" id="PS50043"/>
    </source>
</evidence>
<dbReference type="Gene3D" id="1.10.10.10">
    <property type="entry name" value="Winged helix-like DNA-binding domain superfamily/Winged helix DNA-binding domain"/>
    <property type="match status" value="1"/>
</dbReference>
<dbReference type="GO" id="GO:0005524">
    <property type="term" value="F:ATP binding"/>
    <property type="evidence" value="ECO:0007669"/>
    <property type="project" value="UniProtKB-KW"/>
</dbReference>
<dbReference type="GO" id="GO:0003677">
    <property type="term" value="F:DNA binding"/>
    <property type="evidence" value="ECO:0007669"/>
    <property type="project" value="InterPro"/>
</dbReference>
<dbReference type="PANTHER" id="PTHR16305:SF35">
    <property type="entry name" value="TRANSCRIPTIONAL ACTIVATOR DOMAIN"/>
    <property type="match status" value="1"/>
</dbReference>
<dbReference type="Gene3D" id="3.40.50.300">
    <property type="entry name" value="P-loop containing nucleotide triphosphate hydrolases"/>
    <property type="match status" value="1"/>
</dbReference>
<dbReference type="PANTHER" id="PTHR16305">
    <property type="entry name" value="TESTICULAR SOLUBLE ADENYLYL CYCLASE"/>
    <property type="match status" value="1"/>
</dbReference>
<reference evidence="4 5" key="1">
    <citation type="submission" date="2016-10" db="EMBL/GenBank/DDBJ databases">
        <authorList>
            <person name="de Groot N.N."/>
        </authorList>
    </citation>
    <scope>NUCLEOTIDE SEQUENCE [LARGE SCALE GENOMIC DNA]</scope>
    <source>
        <strain evidence="4 5">CGMCC 4.7037</strain>
    </source>
</reference>
<evidence type="ECO:0000313" key="5">
    <source>
        <dbReference type="Proteomes" id="UP000236732"/>
    </source>
</evidence>
<dbReference type="SUPFAM" id="SSF46894">
    <property type="entry name" value="C-terminal effector domain of the bipartite response regulators"/>
    <property type="match status" value="1"/>
</dbReference>
<dbReference type="SUPFAM" id="SSF52540">
    <property type="entry name" value="P-loop containing nucleoside triphosphate hydrolases"/>
    <property type="match status" value="1"/>
</dbReference>
<feature type="domain" description="HTH luxR-type" evidence="3">
    <location>
        <begin position="838"/>
        <end position="902"/>
    </location>
</feature>